<sequence length="234" mass="25780">MPNGQSLPCPPKANQPDHGPEQRLRSRRSDPISKVLGKGYPALCPTHISRQIHQSNYQATMLAINFHTSAEALDRALWVEHRNACEREDREALASYKGKKRQHGGSGGQSGSKKPPKYPRERSEGREVRRCIFCGGDHRTTHCEQRRGRCYECGQAGHMARDCPRKALVAPSVASAPAIPGHYGGVPPMVAPTGRALAPRQFEAARYFPSGRMYAAQVEEEPITANDVMADCRG</sequence>
<gene>
    <name evidence="4" type="ORF">CB5_LOCUS8996</name>
</gene>
<evidence type="ECO:0000256" key="2">
    <source>
        <dbReference type="SAM" id="MobiDB-lite"/>
    </source>
</evidence>
<dbReference type="AlphaFoldDB" id="A0A6V7P4L1"/>
<dbReference type="PROSITE" id="PS50158">
    <property type="entry name" value="ZF_CCHC"/>
    <property type="match status" value="1"/>
</dbReference>
<feature type="domain" description="CCHC-type" evidence="3">
    <location>
        <begin position="149"/>
        <end position="165"/>
    </location>
</feature>
<dbReference type="SUPFAM" id="SSF57756">
    <property type="entry name" value="Retrovirus zinc finger-like domains"/>
    <property type="match status" value="1"/>
</dbReference>
<dbReference type="Pfam" id="PF00098">
    <property type="entry name" value="zf-CCHC"/>
    <property type="match status" value="1"/>
</dbReference>
<keyword evidence="1" id="KW-0862">Zinc</keyword>
<dbReference type="SMART" id="SM00343">
    <property type="entry name" value="ZnF_C2HC"/>
    <property type="match status" value="1"/>
</dbReference>
<protein>
    <recommendedName>
        <fullName evidence="3">CCHC-type domain-containing protein</fullName>
    </recommendedName>
</protein>
<evidence type="ECO:0000313" key="4">
    <source>
        <dbReference type="EMBL" id="CAD1825785.1"/>
    </source>
</evidence>
<feature type="region of interest" description="Disordered" evidence="2">
    <location>
        <begin position="1"/>
        <end position="36"/>
    </location>
</feature>
<dbReference type="GO" id="GO:0008270">
    <property type="term" value="F:zinc ion binding"/>
    <property type="evidence" value="ECO:0007669"/>
    <property type="project" value="UniProtKB-KW"/>
</dbReference>
<feature type="region of interest" description="Disordered" evidence="2">
    <location>
        <begin position="93"/>
        <end position="124"/>
    </location>
</feature>
<reference evidence="4" key="1">
    <citation type="submission" date="2020-07" db="EMBL/GenBank/DDBJ databases">
        <authorList>
            <person name="Lin J."/>
        </authorList>
    </citation>
    <scope>NUCLEOTIDE SEQUENCE</scope>
</reference>
<dbReference type="Gene3D" id="4.10.60.10">
    <property type="entry name" value="Zinc finger, CCHC-type"/>
    <property type="match status" value="1"/>
</dbReference>
<keyword evidence="1" id="KW-0863">Zinc-finger</keyword>
<accession>A0A6V7P4L1</accession>
<dbReference type="GO" id="GO:0003676">
    <property type="term" value="F:nucleic acid binding"/>
    <property type="evidence" value="ECO:0007669"/>
    <property type="project" value="InterPro"/>
</dbReference>
<dbReference type="InterPro" id="IPR036875">
    <property type="entry name" value="Znf_CCHC_sf"/>
</dbReference>
<keyword evidence="1" id="KW-0479">Metal-binding</keyword>
<evidence type="ECO:0000256" key="1">
    <source>
        <dbReference type="PROSITE-ProRule" id="PRU00047"/>
    </source>
</evidence>
<evidence type="ECO:0000259" key="3">
    <source>
        <dbReference type="PROSITE" id="PS50158"/>
    </source>
</evidence>
<feature type="compositionally biased region" description="Basic and acidic residues" evidence="2">
    <location>
        <begin position="18"/>
        <end position="31"/>
    </location>
</feature>
<organism evidence="4">
    <name type="scientific">Ananas comosus var. bracteatus</name>
    <name type="common">red pineapple</name>
    <dbReference type="NCBI Taxonomy" id="296719"/>
    <lineage>
        <taxon>Eukaryota</taxon>
        <taxon>Viridiplantae</taxon>
        <taxon>Streptophyta</taxon>
        <taxon>Embryophyta</taxon>
        <taxon>Tracheophyta</taxon>
        <taxon>Spermatophyta</taxon>
        <taxon>Magnoliopsida</taxon>
        <taxon>Liliopsida</taxon>
        <taxon>Poales</taxon>
        <taxon>Bromeliaceae</taxon>
        <taxon>Bromelioideae</taxon>
        <taxon>Ananas</taxon>
    </lineage>
</organism>
<dbReference type="EMBL" id="LR862145">
    <property type="protein sequence ID" value="CAD1825785.1"/>
    <property type="molecule type" value="Genomic_DNA"/>
</dbReference>
<dbReference type="InterPro" id="IPR001878">
    <property type="entry name" value="Znf_CCHC"/>
</dbReference>
<name>A0A6V7P4L1_ANACO</name>
<proteinExistence type="predicted"/>